<evidence type="ECO:0000259" key="4">
    <source>
        <dbReference type="SMART" id="SM00474"/>
    </source>
</evidence>
<dbReference type="FunFam" id="3.30.420.10:FF:000100">
    <property type="entry name" value="3'-5' exonuclease/helicase (Wrn), putative"/>
    <property type="match status" value="1"/>
</dbReference>
<feature type="compositionally biased region" description="Polar residues" evidence="3">
    <location>
        <begin position="961"/>
        <end position="970"/>
    </location>
</feature>
<dbReference type="SUPFAM" id="SSF53098">
    <property type="entry name" value="Ribonuclease H-like"/>
    <property type="match status" value="1"/>
</dbReference>
<dbReference type="CDD" id="cd06141">
    <property type="entry name" value="WRN_exo"/>
    <property type="match status" value="1"/>
</dbReference>
<reference evidence="5" key="2">
    <citation type="journal article" date="2023" name="IMA Fungus">
        <title>Comparative genomic study of the Penicillium genus elucidates a diverse pangenome and 15 lateral gene transfer events.</title>
        <authorList>
            <person name="Petersen C."/>
            <person name="Sorensen T."/>
            <person name="Nielsen M.R."/>
            <person name="Sondergaard T.E."/>
            <person name="Sorensen J.L."/>
            <person name="Fitzpatrick D.A."/>
            <person name="Frisvad J.C."/>
            <person name="Nielsen K.L."/>
        </authorList>
    </citation>
    <scope>NUCLEOTIDE SEQUENCE</scope>
    <source>
        <strain evidence="5">IBT 20477</strain>
    </source>
</reference>
<sequence length="1298" mass="147749">MRPNLLASRRTPSLIAKHSGHLDRSKSHGSLRWGLFEQRRLRHTSLPNTNSSYIPIVTSQSKRNFSNTARKEGIWDDDDEVPEPKPVQRTPGRPAFVRPTRHRDLGSLVRSRVDGKNRVAQRLRIEREFNSLPSYQELVESFIQLKYKHVDDLLDESLKANLAYESEYGALSSIFQTRINDVVSRITKQVLHAEKTTQECVTELESLSSFISAHIVTVVSDSTEKVLQAEKITQKYIAEVIHLSSSILGLDRIQAAVTEAENTGRMIDHDFCCIVFGRTPEWERKLEISAQKIHGWKMSLRTAQKALLPALVDISELSICRLRDTLDNDYLRPRNTARSQIDRVLHESKVIQKNYDGLKLKRLNTRIFPIRNLCRELQKSSNLHPNDKWVFGQYKEILERSERELSICAHYHRAFWLRRQEALHPLRRSELWNLKDVMAEASSARSHKATDKQVLLALALGAQKNSPASQYLHNNPQMISSKIYLEYKRLWMPRPTRSPELHIYWRQLDVIAPLLMIDVITWGLQNEVWYLHHSLKGDVGTLWTWVPKEAMEHAVPKIADWCIEFQKHRSDLRQMISEYRRLNWLRLQSETLLHSMGQRVYLAGKFEVLNPISQDVRRFKKWTARMGQLTSDAYIPVMALRQTQTDWQFIHNKINRETGRATSFIPHILELGSSTSKTWRKKGREESESPKAKAAFIKLSQSRLSRYMKGKLSGHSESSAASQGNQEHGQAMIPTKGSSGRIRQILKRKAGPQHAADIATNQGSQEDSRLGHNLSPNPSTIKAEDHTAVGTLVSNPLPVDVPAGQDSQFIYKPSLKPRKRKSSLEEPGPNPFLVNAPVRQTNQEPSRLIYKPSLKLRERKSSLEEPGPNPFLVNAPVRQTNQEPSRLIYKPSLKFRERKYRSLDAPEFNPFLVNAPASQTSQERSQVLPKPPPILSKSKEVSLNSETPLDDLRPPIPREASNASPSTRTHNGLRPATMLPRKPFPKPDPNGGRKYSTDAIFHQAQFRQSGGVSDDSLSERPIETDMSSVPDTVTGHGPGFIEEDDSTDEPIPSSTPKFWSHSSQHSPDGRKLIVHYCRTLQSTEEAVQHFFGSKVIGFDMEWKAQASGWDSIQSNVSVIQIANEERIAIFQVALFKPARSLDDLVSPSLKRLIESPDVMKVGVSIKADCTRLRKYLGIDAKATFELSHLYKLIKYGKDNPKLVNKRGVNLSEQINEHFGLPLEKSDDVRCGDWTRALSYRQVQYAATDPYACVRLFHTMDAKRQAMNPMPPRPAFAELNQPIVLPLGQAVNSEEDPVV</sequence>
<dbReference type="Proteomes" id="UP001150942">
    <property type="component" value="Unassembled WGS sequence"/>
</dbReference>
<dbReference type="InterPro" id="IPR036397">
    <property type="entry name" value="RNaseH_sf"/>
</dbReference>
<dbReference type="PANTHER" id="PTHR13620">
    <property type="entry name" value="3-5 EXONUCLEASE"/>
    <property type="match status" value="1"/>
</dbReference>
<keyword evidence="6" id="KW-1185">Reference proteome</keyword>
<evidence type="ECO:0000256" key="1">
    <source>
        <dbReference type="ARBA" id="ARBA00022722"/>
    </source>
</evidence>
<dbReference type="InterPro" id="IPR051132">
    <property type="entry name" value="3-5_Exonuclease_domain"/>
</dbReference>
<dbReference type="Pfam" id="PF01612">
    <property type="entry name" value="DNA_pol_A_exo1"/>
    <property type="match status" value="1"/>
</dbReference>
<feature type="compositionally biased region" description="Polar residues" evidence="3">
    <location>
        <begin position="715"/>
        <end position="728"/>
    </location>
</feature>
<dbReference type="GO" id="GO:0003676">
    <property type="term" value="F:nucleic acid binding"/>
    <property type="evidence" value="ECO:0007669"/>
    <property type="project" value="InterPro"/>
</dbReference>
<feature type="region of interest" description="Disordered" evidence="3">
    <location>
        <begin position="1"/>
        <end position="28"/>
    </location>
</feature>
<dbReference type="InterPro" id="IPR002562">
    <property type="entry name" value="3'-5'_exonuclease_dom"/>
</dbReference>
<reference evidence="5" key="1">
    <citation type="submission" date="2022-11" db="EMBL/GenBank/DDBJ databases">
        <authorList>
            <person name="Petersen C."/>
        </authorList>
    </citation>
    <scope>NUCLEOTIDE SEQUENCE</scope>
    <source>
        <strain evidence="5">IBT 20477</strain>
    </source>
</reference>
<dbReference type="GO" id="GO:0005737">
    <property type="term" value="C:cytoplasm"/>
    <property type="evidence" value="ECO:0007669"/>
    <property type="project" value="TreeGrafter"/>
</dbReference>
<feature type="region of interest" description="Disordered" evidence="3">
    <location>
        <begin position="708"/>
        <end position="782"/>
    </location>
</feature>
<feature type="compositionally biased region" description="Polar residues" evidence="3">
    <location>
        <begin position="1052"/>
        <end position="1066"/>
    </location>
</feature>
<evidence type="ECO:0000313" key="6">
    <source>
        <dbReference type="Proteomes" id="UP001150942"/>
    </source>
</evidence>
<feature type="region of interest" description="Disordered" evidence="3">
    <location>
        <begin position="796"/>
        <end position="836"/>
    </location>
</feature>
<dbReference type="InterPro" id="IPR012337">
    <property type="entry name" value="RNaseH-like_sf"/>
</dbReference>
<accession>A0A9W9M4C5</accession>
<dbReference type="Gene3D" id="3.30.420.10">
    <property type="entry name" value="Ribonuclease H-like superfamily/Ribonuclease H"/>
    <property type="match status" value="1"/>
</dbReference>
<evidence type="ECO:0000256" key="2">
    <source>
        <dbReference type="ARBA" id="ARBA00022801"/>
    </source>
</evidence>
<feature type="region of interest" description="Disordered" evidence="3">
    <location>
        <begin position="1006"/>
        <end position="1067"/>
    </location>
</feature>
<keyword evidence="1" id="KW-0540">Nuclease</keyword>
<comment type="caution">
    <text evidence="5">The sequence shown here is derived from an EMBL/GenBank/DDBJ whole genome shotgun (WGS) entry which is preliminary data.</text>
</comment>
<dbReference type="EMBL" id="JAPQKQ010000007">
    <property type="protein sequence ID" value="KAJ5186817.1"/>
    <property type="molecule type" value="Genomic_DNA"/>
</dbReference>
<feature type="domain" description="3'-5' exonuclease" evidence="4">
    <location>
        <begin position="1074"/>
        <end position="1264"/>
    </location>
</feature>
<dbReference type="GO" id="GO:0008408">
    <property type="term" value="F:3'-5' exonuclease activity"/>
    <property type="evidence" value="ECO:0007669"/>
    <property type="project" value="InterPro"/>
</dbReference>
<keyword evidence="2" id="KW-0378">Hydrolase</keyword>
<dbReference type="PANTHER" id="PTHR13620:SF104">
    <property type="entry name" value="EXONUCLEASE 3'-5' DOMAIN-CONTAINING PROTEIN 2"/>
    <property type="match status" value="1"/>
</dbReference>
<evidence type="ECO:0000313" key="5">
    <source>
        <dbReference type="EMBL" id="KAJ5186817.1"/>
    </source>
</evidence>
<evidence type="ECO:0000256" key="3">
    <source>
        <dbReference type="SAM" id="MobiDB-lite"/>
    </source>
</evidence>
<dbReference type="GO" id="GO:0005634">
    <property type="term" value="C:nucleus"/>
    <property type="evidence" value="ECO:0007669"/>
    <property type="project" value="TreeGrafter"/>
</dbReference>
<dbReference type="SMART" id="SM00474">
    <property type="entry name" value="35EXOc"/>
    <property type="match status" value="1"/>
</dbReference>
<organism evidence="5 6">
    <name type="scientific">Penicillium cf. viridicatum</name>
    <dbReference type="NCBI Taxonomy" id="2972119"/>
    <lineage>
        <taxon>Eukaryota</taxon>
        <taxon>Fungi</taxon>
        <taxon>Dikarya</taxon>
        <taxon>Ascomycota</taxon>
        <taxon>Pezizomycotina</taxon>
        <taxon>Eurotiomycetes</taxon>
        <taxon>Eurotiomycetidae</taxon>
        <taxon>Eurotiales</taxon>
        <taxon>Aspergillaceae</taxon>
        <taxon>Penicillium</taxon>
    </lineage>
</organism>
<dbReference type="GO" id="GO:0006139">
    <property type="term" value="P:nucleobase-containing compound metabolic process"/>
    <property type="evidence" value="ECO:0007669"/>
    <property type="project" value="InterPro"/>
</dbReference>
<feature type="region of interest" description="Disordered" evidence="3">
    <location>
        <begin position="917"/>
        <end position="992"/>
    </location>
</feature>
<feature type="region of interest" description="Disordered" evidence="3">
    <location>
        <begin position="71"/>
        <end position="99"/>
    </location>
</feature>
<proteinExistence type="predicted"/>
<name>A0A9W9M4C5_9EURO</name>
<protein>
    <recommendedName>
        <fullName evidence="4">3'-5' exonuclease domain-containing protein</fullName>
    </recommendedName>
</protein>
<dbReference type="OrthoDB" id="1920326at2759"/>
<gene>
    <name evidence="5" type="ORF">N7449_009811</name>
</gene>